<organism evidence="2 3">
    <name type="scientific">Conexibacter stalactiti</name>
    <dbReference type="NCBI Taxonomy" id="1940611"/>
    <lineage>
        <taxon>Bacteria</taxon>
        <taxon>Bacillati</taxon>
        <taxon>Actinomycetota</taxon>
        <taxon>Thermoleophilia</taxon>
        <taxon>Solirubrobacterales</taxon>
        <taxon>Conexibacteraceae</taxon>
        <taxon>Conexibacter</taxon>
    </lineage>
</organism>
<reference evidence="3" key="1">
    <citation type="submission" date="2023-07" db="EMBL/GenBank/DDBJ databases">
        <title>Conexibacter stalactiti sp. nov., isolated from stalactites in a lava cave and emended description of the genus Conexibacter.</title>
        <authorList>
            <person name="Lee S.D."/>
        </authorList>
    </citation>
    <scope>NUCLEOTIDE SEQUENCE [LARGE SCALE GENOMIC DNA]</scope>
    <source>
        <strain evidence="3">KCTC 39840</strain>
    </source>
</reference>
<feature type="non-terminal residue" evidence="2">
    <location>
        <position position="215"/>
    </location>
</feature>
<dbReference type="SUPFAM" id="SSF53697">
    <property type="entry name" value="SIS domain"/>
    <property type="match status" value="1"/>
</dbReference>
<dbReference type="InterPro" id="IPR046348">
    <property type="entry name" value="SIS_dom_sf"/>
</dbReference>
<dbReference type="PANTHER" id="PTHR30514">
    <property type="entry name" value="GLUCOKINASE"/>
    <property type="match status" value="1"/>
</dbReference>
<keyword evidence="3" id="KW-1185">Reference proteome</keyword>
<sequence length="215" mass="22455">MLNFDADRFRSIQGGAVALAGPLRTTVGELVDGGARNLFFLGAGGAGVLMQPAALLLGRSSAFPVKLVHAAEIVAMGDVSLGEGSIVVIPSLSGTTKEAIEVLEYAQGRGAKVIALTGHANTPVAQKADHNFSNFAEDDTSSEMFYLLSLVVVLSILDARGELAGPSFDAIVGELSLLPELLVSVKESFEPRAEELAGLYRDEPYHIITGAGSAW</sequence>
<protein>
    <submittedName>
        <fullName evidence="2">SIS domain-containing protein</fullName>
    </submittedName>
</protein>
<dbReference type="Gene3D" id="3.40.50.10490">
    <property type="entry name" value="Glucose-6-phosphate isomerase like protein, domain 1"/>
    <property type="match status" value="1"/>
</dbReference>
<name>A0ABU4HU47_9ACTN</name>
<dbReference type="InterPro" id="IPR047640">
    <property type="entry name" value="RpiR-like"/>
</dbReference>
<dbReference type="Pfam" id="PF01380">
    <property type="entry name" value="SIS"/>
    <property type="match status" value="1"/>
</dbReference>
<evidence type="ECO:0000313" key="3">
    <source>
        <dbReference type="Proteomes" id="UP001284601"/>
    </source>
</evidence>
<gene>
    <name evidence="2" type="ORF">R7226_21035</name>
</gene>
<dbReference type="EMBL" id="JAWSTH010000067">
    <property type="protein sequence ID" value="MDW5596845.1"/>
    <property type="molecule type" value="Genomic_DNA"/>
</dbReference>
<evidence type="ECO:0000313" key="2">
    <source>
        <dbReference type="EMBL" id="MDW5596845.1"/>
    </source>
</evidence>
<dbReference type="PROSITE" id="PS51464">
    <property type="entry name" value="SIS"/>
    <property type="match status" value="1"/>
</dbReference>
<dbReference type="InterPro" id="IPR001347">
    <property type="entry name" value="SIS_dom"/>
</dbReference>
<dbReference type="PANTHER" id="PTHR30514:SF1">
    <property type="entry name" value="HTH-TYPE TRANSCRIPTIONAL REGULATOR HEXR-RELATED"/>
    <property type="match status" value="1"/>
</dbReference>
<accession>A0ABU4HU47</accession>
<dbReference type="RefSeq" id="WP_318599282.1">
    <property type="nucleotide sequence ID" value="NZ_JAWSTH010000067.1"/>
</dbReference>
<comment type="caution">
    <text evidence="2">The sequence shown here is derived from an EMBL/GenBank/DDBJ whole genome shotgun (WGS) entry which is preliminary data.</text>
</comment>
<proteinExistence type="predicted"/>
<feature type="domain" description="SIS" evidence="1">
    <location>
        <begin position="27"/>
        <end position="162"/>
    </location>
</feature>
<evidence type="ECO:0000259" key="1">
    <source>
        <dbReference type="PROSITE" id="PS51464"/>
    </source>
</evidence>
<dbReference type="Proteomes" id="UP001284601">
    <property type="component" value="Unassembled WGS sequence"/>
</dbReference>